<dbReference type="SUPFAM" id="SSF159501">
    <property type="entry name" value="EreA/ChaN-like"/>
    <property type="match status" value="1"/>
</dbReference>
<evidence type="ECO:0000313" key="2">
    <source>
        <dbReference type="EMBL" id="GEM05230.1"/>
    </source>
</evidence>
<dbReference type="STRING" id="306541.SAMN05421668_1263"/>
<dbReference type="Proteomes" id="UP000321773">
    <property type="component" value="Unassembled WGS sequence"/>
</dbReference>
<evidence type="ECO:0000313" key="3">
    <source>
        <dbReference type="EMBL" id="SFT00291.1"/>
    </source>
</evidence>
<evidence type="ECO:0000313" key="5">
    <source>
        <dbReference type="Proteomes" id="UP000321773"/>
    </source>
</evidence>
<dbReference type="EMBL" id="BJWJ01000027">
    <property type="protein sequence ID" value="GEM05230.1"/>
    <property type="molecule type" value="Genomic_DNA"/>
</dbReference>
<proteinExistence type="predicted"/>
<dbReference type="Pfam" id="PF04187">
    <property type="entry name" value="Cofac_haem_bdg"/>
    <property type="match status" value="1"/>
</dbReference>
<dbReference type="Gene3D" id="3.40.50.11550">
    <property type="match status" value="1"/>
</dbReference>
<dbReference type="OrthoDB" id="2963278at2"/>
<feature type="domain" description="Haem-binding uptake Tiki superfamily ChaN" evidence="1">
    <location>
        <begin position="14"/>
        <end position="104"/>
    </location>
</feature>
<keyword evidence="5" id="KW-1185">Reference proteome</keyword>
<dbReference type="Proteomes" id="UP000199139">
    <property type="component" value="Unassembled WGS sequence"/>
</dbReference>
<name>A0A1I6UFW1_9BACI</name>
<evidence type="ECO:0000259" key="1">
    <source>
        <dbReference type="Pfam" id="PF04187"/>
    </source>
</evidence>
<dbReference type="RefSeq" id="WP_089855205.1">
    <property type="nucleotide sequence ID" value="NZ_BJWJ01000027.1"/>
</dbReference>
<accession>A0A1I6UFW1</accession>
<reference evidence="2 5" key="2">
    <citation type="submission" date="2019-07" db="EMBL/GenBank/DDBJ databases">
        <title>Whole genome shotgun sequence of Halolactibacillus miurensis NBRC 100873.</title>
        <authorList>
            <person name="Hosoyama A."/>
            <person name="Uohara A."/>
            <person name="Ohji S."/>
            <person name="Ichikawa N."/>
        </authorList>
    </citation>
    <scope>NUCLEOTIDE SEQUENCE [LARGE SCALE GENOMIC DNA]</scope>
    <source>
        <strain evidence="2 5">NBRC 100873</strain>
    </source>
</reference>
<dbReference type="InterPro" id="IPR007314">
    <property type="entry name" value="Cofac_haem-bd_dom"/>
</dbReference>
<sequence>MTHQSIFNHPKDYLLQAFKQHDVVLLAEDHAVKTHLDFVKDVIPDLHAAGVSYLAMEFGASEDQDTLNQLLTGKTFDKNLARTLMFHYNVRWAYKEYLDLYEAVWRFNQIRPKNTPPFLLINMSYIFDWSDYNGVRTAENLQRVFHKGPIDEYRANIIMDIKQADEKVLILTGTVHALKHPLAQSQSTSESELPETKWLGEYLYEAYGDRVTNLLFHQPLEPLMEMVTQKQIPPSPTAFVEQLLSKPAGFDLKKLPIHHDRNSHNVFDFFAQFFDGYLYLAPLHGCTGATVDKHFLDEQSFSDVLSQWPDKDWTPAPKNEKDYWQIISDYVDLKQRYRNYIEPGIEMKSKQFE</sequence>
<organism evidence="3 4">
    <name type="scientific">Halolactibacillus miurensis</name>
    <dbReference type="NCBI Taxonomy" id="306541"/>
    <lineage>
        <taxon>Bacteria</taxon>
        <taxon>Bacillati</taxon>
        <taxon>Bacillota</taxon>
        <taxon>Bacilli</taxon>
        <taxon>Bacillales</taxon>
        <taxon>Bacillaceae</taxon>
        <taxon>Halolactibacillus</taxon>
    </lineage>
</organism>
<dbReference type="AlphaFoldDB" id="A0A1I6UFW1"/>
<dbReference type="EMBL" id="FPAI01000026">
    <property type="protein sequence ID" value="SFT00291.1"/>
    <property type="molecule type" value="Genomic_DNA"/>
</dbReference>
<evidence type="ECO:0000313" key="4">
    <source>
        <dbReference type="Proteomes" id="UP000199139"/>
    </source>
</evidence>
<gene>
    <name evidence="2" type="ORF">HMI01_22180</name>
    <name evidence="3" type="ORF">SAMN05421668_1263</name>
</gene>
<protein>
    <submittedName>
        <fullName evidence="3">Haem-binding uptake, Tiki superfamily, ChaN</fullName>
    </submittedName>
</protein>
<reference evidence="3 4" key="1">
    <citation type="submission" date="2016-10" db="EMBL/GenBank/DDBJ databases">
        <authorList>
            <person name="de Groot N.N."/>
        </authorList>
    </citation>
    <scope>NUCLEOTIDE SEQUENCE [LARGE SCALE GENOMIC DNA]</scope>
    <source>
        <strain evidence="3 4">DSM 17074</strain>
    </source>
</reference>